<evidence type="ECO:0000313" key="3">
    <source>
        <dbReference type="Proteomes" id="UP000522262"/>
    </source>
</evidence>
<keyword evidence="1" id="KW-0732">Signal</keyword>
<name>A0A8H5JLL5_9HYPO</name>
<organism evidence="2 3">
    <name type="scientific">Fusarium mexicanum</name>
    <dbReference type="NCBI Taxonomy" id="751941"/>
    <lineage>
        <taxon>Eukaryota</taxon>
        <taxon>Fungi</taxon>
        <taxon>Dikarya</taxon>
        <taxon>Ascomycota</taxon>
        <taxon>Pezizomycotina</taxon>
        <taxon>Sordariomycetes</taxon>
        <taxon>Hypocreomycetidae</taxon>
        <taxon>Hypocreales</taxon>
        <taxon>Nectriaceae</taxon>
        <taxon>Fusarium</taxon>
        <taxon>Fusarium fujikuroi species complex</taxon>
    </lineage>
</organism>
<dbReference type="EMBL" id="JAAOAM010000036">
    <property type="protein sequence ID" value="KAF5555361.1"/>
    <property type="molecule type" value="Genomic_DNA"/>
</dbReference>
<keyword evidence="3" id="KW-1185">Reference proteome</keyword>
<proteinExistence type="predicted"/>
<feature type="chain" id="PRO_5034997997" evidence="1">
    <location>
        <begin position="21"/>
        <end position="107"/>
    </location>
</feature>
<protein>
    <submittedName>
        <fullName evidence="2">Uncharacterized protein</fullName>
    </submittedName>
</protein>
<comment type="caution">
    <text evidence="2">The sequence shown here is derived from an EMBL/GenBank/DDBJ whole genome shotgun (WGS) entry which is preliminary data.</text>
</comment>
<sequence>MKISFAPLVLVAALAGFGEAYTCTARSLYCGQHLLQLDTFKYFPRIMAELNRASNRTYFKGNHISETLFYCRPDSKGKVPEGKIHFFKHCKRGCYQTIDNNNHTCAG</sequence>
<evidence type="ECO:0000313" key="2">
    <source>
        <dbReference type="EMBL" id="KAF5555361.1"/>
    </source>
</evidence>
<accession>A0A8H5JLL5</accession>
<dbReference type="AlphaFoldDB" id="A0A8H5JLL5"/>
<evidence type="ECO:0000256" key="1">
    <source>
        <dbReference type="SAM" id="SignalP"/>
    </source>
</evidence>
<reference evidence="2 3" key="1">
    <citation type="submission" date="2020-05" db="EMBL/GenBank/DDBJ databases">
        <title>Identification and distribution of gene clusters putatively required for synthesis of sphingolipid metabolism inhibitors in phylogenetically diverse species of the filamentous fungus Fusarium.</title>
        <authorList>
            <person name="Kim H.-S."/>
            <person name="Busman M."/>
            <person name="Brown D.W."/>
            <person name="Divon H."/>
            <person name="Uhlig S."/>
            <person name="Proctor R.H."/>
        </authorList>
    </citation>
    <scope>NUCLEOTIDE SEQUENCE [LARGE SCALE GENOMIC DNA]</scope>
    <source>
        <strain evidence="2 3">NRRL 53147</strain>
    </source>
</reference>
<dbReference type="Proteomes" id="UP000522262">
    <property type="component" value="Unassembled WGS sequence"/>
</dbReference>
<gene>
    <name evidence="2" type="ORF">FMEXI_1532</name>
</gene>
<feature type="signal peptide" evidence="1">
    <location>
        <begin position="1"/>
        <end position="20"/>
    </location>
</feature>